<dbReference type="PRINTS" id="PR01415">
    <property type="entry name" value="ANKYRIN"/>
</dbReference>
<dbReference type="SUPFAM" id="SSF48403">
    <property type="entry name" value="Ankyrin repeat"/>
    <property type="match status" value="2"/>
</dbReference>
<proteinExistence type="predicted"/>
<keyword evidence="1" id="KW-0677">Repeat</keyword>
<sequence length="683" mass="75784">MEDDTNGHVGEEIELPTCYVMGPDDVDGEATQNDDEDGEQDEDESTFRLSVDQVNVPLLEVTSISSIVSREQKYKSLHQICREGYIEILEKFATQYKEELLNTFNNLDEKDVSPLHYAVRYTNIDIAQFLLDMGANPNVQGPDKMTPLQYAARYGGKKRSRHWKKGSYRSFDEEEDEAEMFECEKVINVGETVALLINYYADVNAQDRYNLTALHHAAIRGNNDAASVLLSTSANPKCIDIDERTPLHEACQEGNVEVVNAIISESEANFSTDFVKELIQKKDGEGNTSLSIAVSSGSIKIVELLLEYGANVNSKNKHSVSVLHCAARTGQIESVELLVEHSAEVNVVNSLIQTPVYIAASNNNVKVIEYLVNNGCNPNIQDSNGFTPLHIACKEGNVEAVEVLIAFKTNVDLLDYDDRSCLYIAALYNKPEVLKVLLENDKCNGLISVNDLFDNLPLHVASKEGNVEIVHLLINAGSDIDKKNEDEMTALHLASLNGRVKVVEEILKSDRCAISDIDEDSNTALHIACTNRRFLVSKKLLEYGADIQSRNVKKWTPLDCAASVGAYKCVELLLESGAQIDPLDRSKTTPLHLASEFGHEKTVRLLLSNGASLKMEDAFGRNALEIALLKKNKSVVKALIEYPDWKNAFRTCLTPLHKLRHKVPETPLRLLIKNISGFSGNSS</sequence>
<gene>
    <name evidence="4" type="ORF">LSAA_8792</name>
</gene>
<feature type="compositionally biased region" description="Basic and acidic residues" evidence="3">
    <location>
        <begin position="1"/>
        <end position="11"/>
    </location>
</feature>
<dbReference type="InterPro" id="IPR036770">
    <property type="entry name" value="Ankyrin_rpt-contain_sf"/>
</dbReference>
<dbReference type="SMART" id="SM00248">
    <property type="entry name" value="ANK"/>
    <property type="match status" value="15"/>
</dbReference>
<dbReference type="Proteomes" id="UP000675881">
    <property type="component" value="Chromosome 4"/>
</dbReference>
<dbReference type="Pfam" id="PF12796">
    <property type="entry name" value="Ank_2"/>
    <property type="match status" value="6"/>
</dbReference>
<dbReference type="AlphaFoldDB" id="A0A7R8CTG3"/>
<dbReference type="InterPro" id="IPR051165">
    <property type="entry name" value="Multifunctional_ANK_Repeat"/>
</dbReference>
<dbReference type="PROSITE" id="PS50088">
    <property type="entry name" value="ANK_REPEAT"/>
    <property type="match status" value="11"/>
</dbReference>
<dbReference type="PROSITE" id="PS50297">
    <property type="entry name" value="ANK_REP_REGION"/>
    <property type="match status" value="10"/>
</dbReference>
<dbReference type="PANTHER" id="PTHR24123:SF33">
    <property type="entry name" value="PROTEIN HOS4"/>
    <property type="match status" value="1"/>
</dbReference>
<evidence type="ECO:0000313" key="4">
    <source>
        <dbReference type="EMBL" id="CAF2926479.1"/>
    </source>
</evidence>
<accession>A0A7R8CTG3</accession>
<keyword evidence="2" id="KW-0040">ANK repeat</keyword>
<feature type="compositionally biased region" description="Acidic residues" evidence="3">
    <location>
        <begin position="24"/>
        <end position="43"/>
    </location>
</feature>
<dbReference type="InterPro" id="IPR002110">
    <property type="entry name" value="Ankyrin_rpt"/>
</dbReference>
<dbReference type="OrthoDB" id="1661883at2759"/>
<keyword evidence="5" id="KW-1185">Reference proteome</keyword>
<dbReference type="EMBL" id="HG994583">
    <property type="protein sequence ID" value="CAF2926479.1"/>
    <property type="molecule type" value="Genomic_DNA"/>
</dbReference>
<evidence type="ECO:0000256" key="2">
    <source>
        <dbReference type="ARBA" id="ARBA00023043"/>
    </source>
</evidence>
<dbReference type="PANTHER" id="PTHR24123">
    <property type="entry name" value="ANKYRIN REPEAT-CONTAINING"/>
    <property type="match status" value="1"/>
</dbReference>
<feature type="region of interest" description="Disordered" evidence="3">
    <location>
        <begin position="1"/>
        <end position="43"/>
    </location>
</feature>
<protein>
    <submittedName>
        <fullName evidence="4">TRPA1</fullName>
    </submittedName>
</protein>
<evidence type="ECO:0000313" key="5">
    <source>
        <dbReference type="Proteomes" id="UP000675881"/>
    </source>
</evidence>
<dbReference type="Gene3D" id="1.25.40.20">
    <property type="entry name" value="Ankyrin repeat-containing domain"/>
    <property type="match status" value="5"/>
</dbReference>
<evidence type="ECO:0000256" key="1">
    <source>
        <dbReference type="ARBA" id="ARBA00022737"/>
    </source>
</evidence>
<reference evidence="4" key="1">
    <citation type="submission" date="2021-02" db="EMBL/GenBank/DDBJ databases">
        <authorList>
            <person name="Bekaert M."/>
        </authorList>
    </citation>
    <scope>NUCLEOTIDE SEQUENCE</scope>
    <source>
        <strain evidence="4">IoA-00</strain>
    </source>
</reference>
<evidence type="ECO:0000256" key="3">
    <source>
        <dbReference type="SAM" id="MobiDB-lite"/>
    </source>
</evidence>
<organism evidence="4 5">
    <name type="scientific">Lepeophtheirus salmonis</name>
    <name type="common">Salmon louse</name>
    <name type="synonym">Caligus salmonis</name>
    <dbReference type="NCBI Taxonomy" id="72036"/>
    <lineage>
        <taxon>Eukaryota</taxon>
        <taxon>Metazoa</taxon>
        <taxon>Ecdysozoa</taxon>
        <taxon>Arthropoda</taxon>
        <taxon>Crustacea</taxon>
        <taxon>Multicrustacea</taxon>
        <taxon>Hexanauplia</taxon>
        <taxon>Copepoda</taxon>
        <taxon>Siphonostomatoida</taxon>
        <taxon>Caligidae</taxon>
        <taxon>Lepeophtheirus</taxon>
    </lineage>
</organism>
<name>A0A7R8CTG3_LEPSM</name>